<feature type="domain" description="Cupin type-2" evidence="1">
    <location>
        <begin position="46"/>
        <end position="112"/>
    </location>
</feature>
<dbReference type="Gene3D" id="2.60.120.10">
    <property type="entry name" value="Jelly Rolls"/>
    <property type="match status" value="1"/>
</dbReference>
<name>A0A3N2R115_9RHOB</name>
<gene>
    <name evidence="2" type="ORF">EAT49_11620</name>
</gene>
<organism evidence="2 3">
    <name type="scientific">Histidinibacterium lentulum</name>
    <dbReference type="NCBI Taxonomy" id="2480588"/>
    <lineage>
        <taxon>Bacteria</taxon>
        <taxon>Pseudomonadati</taxon>
        <taxon>Pseudomonadota</taxon>
        <taxon>Alphaproteobacteria</taxon>
        <taxon>Rhodobacterales</taxon>
        <taxon>Paracoccaceae</taxon>
        <taxon>Histidinibacterium</taxon>
    </lineage>
</organism>
<dbReference type="RefSeq" id="WP_123642494.1">
    <property type="nucleotide sequence ID" value="NZ_ML119085.1"/>
</dbReference>
<dbReference type="InterPro" id="IPR011051">
    <property type="entry name" value="RmlC_Cupin_sf"/>
</dbReference>
<evidence type="ECO:0000313" key="3">
    <source>
        <dbReference type="Proteomes" id="UP000268016"/>
    </source>
</evidence>
<sequence length="129" mass="13879">MTDPVHIPDGSPDLQHWDDDRHGSVTYRILVDADGGPSRGLVQGIAYLEPGDRENMHTHDIPETIHVLEGSGEARLQGNSLPLAPGDTLFVPAGAPHAWSAAEAEGLTLLFTFPTDRFAEVAYHFDAAA</sequence>
<dbReference type="Proteomes" id="UP000268016">
    <property type="component" value="Unassembled WGS sequence"/>
</dbReference>
<keyword evidence="3" id="KW-1185">Reference proteome</keyword>
<dbReference type="InterPro" id="IPR013096">
    <property type="entry name" value="Cupin_2"/>
</dbReference>
<comment type="caution">
    <text evidence="2">The sequence shown here is derived from an EMBL/GenBank/DDBJ whole genome shotgun (WGS) entry which is preliminary data.</text>
</comment>
<dbReference type="Pfam" id="PF07883">
    <property type="entry name" value="Cupin_2"/>
    <property type="match status" value="1"/>
</dbReference>
<dbReference type="OrthoDB" id="5592106at2"/>
<accession>A0A3N2R115</accession>
<reference evidence="2 3" key="1">
    <citation type="submission" date="2018-10" db="EMBL/GenBank/DDBJ databases">
        <title>Histidinibacterium lentulum gen. nov., sp. nov., a marine bacterium from the culture broth of Picochlorum sp. 122.</title>
        <authorList>
            <person name="Wang G."/>
        </authorList>
    </citation>
    <scope>NUCLEOTIDE SEQUENCE [LARGE SCALE GENOMIC DNA]</scope>
    <source>
        <strain evidence="2 3">B17</strain>
    </source>
</reference>
<proteinExistence type="predicted"/>
<dbReference type="AlphaFoldDB" id="A0A3N2R115"/>
<dbReference type="SUPFAM" id="SSF51182">
    <property type="entry name" value="RmlC-like cupins"/>
    <property type="match status" value="1"/>
</dbReference>
<evidence type="ECO:0000259" key="1">
    <source>
        <dbReference type="Pfam" id="PF07883"/>
    </source>
</evidence>
<evidence type="ECO:0000313" key="2">
    <source>
        <dbReference type="EMBL" id="ROU01164.1"/>
    </source>
</evidence>
<dbReference type="EMBL" id="RDRB01000005">
    <property type="protein sequence ID" value="ROU01164.1"/>
    <property type="molecule type" value="Genomic_DNA"/>
</dbReference>
<protein>
    <submittedName>
        <fullName evidence="2">Cupin domain-containing protein</fullName>
    </submittedName>
</protein>
<dbReference type="InterPro" id="IPR014710">
    <property type="entry name" value="RmlC-like_jellyroll"/>
</dbReference>